<keyword evidence="3" id="KW-1185">Reference proteome</keyword>
<organism evidence="2 3">
    <name type="scientific">Varroa destructor</name>
    <name type="common">Honeybee mite</name>
    <dbReference type="NCBI Taxonomy" id="109461"/>
    <lineage>
        <taxon>Eukaryota</taxon>
        <taxon>Metazoa</taxon>
        <taxon>Ecdysozoa</taxon>
        <taxon>Arthropoda</taxon>
        <taxon>Chelicerata</taxon>
        <taxon>Arachnida</taxon>
        <taxon>Acari</taxon>
        <taxon>Parasitiformes</taxon>
        <taxon>Mesostigmata</taxon>
        <taxon>Gamasina</taxon>
        <taxon>Dermanyssoidea</taxon>
        <taxon>Varroidae</taxon>
        <taxon>Varroa</taxon>
    </lineage>
</organism>
<feature type="region of interest" description="Disordered" evidence="1">
    <location>
        <begin position="1"/>
        <end position="26"/>
    </location>
</feature>
<reference evidence="2" key="1">
    <citation type="submission" date="2021-01" db="UniProtKB">
        <authorList>
            <consortium name="EnsemblMetazoa"/>
        </authorList>
    </citation>
    <scope>IDENTIFICATION</scope>
</reference>
<dbReference type="EnsemblMetazoa" id="XM_022802734">
    <property type="protein sequence ID" value="XP_022658469"/>
    <property type="gene ID" value="LOC111249187"/>
</dbReference>
<sequence>MPKLNCSKTGDAETPSFNSSDSATHQGCENTLQREFRFPSPGGAARQLTKIREHFCDRSILPPDGKFVSNPIQTVALAAPRAQSSPSIQRMSEFYPHNVFLVEFDGAQKSKRVLAIQSGSITSTFYENSATQSTAIVNHLQAVQAEQFELLHPQQRHFNPKRKDQGQCCEFEINININHKSVIPGQNQLGGLASAHHSSQCVQLKRNSKITNNILEVNNIFKKIFASADIVPSHTPVPSVSETSVSTETPAQLFSIYNSSTVQLKRAINSNFESVIASRSKKRKPEKFQGPAKPSTSFCDMQNTPRHVLLDKSITQIDSVNLDPLVFMSSCIDVIDFPLEGEFNGYILKQVSGSSLKQFFINNLLSVLLKFTSIDYASAIEQFISSTTEWRFRLGGFYVLGLERCRVQQVNMALLGSVKIMDPVTQLEKEGYDICCPFCLIWNIENDIKPIFDLMFYRELMETHCRLNHSEIYLRFGIATNIPTQFVIAEQLRVLREFKEVKKIMKESRQLR</sequence>
<accession>A0A7M7JYS8</accession>
<dbReference type="KEGG" id="vde:111249187"/>
<feature type="compositionally biased region" description="Polar residues" evidence="1">
    <location>
        <begin position="15"/>
        <end position="26"/>
    </location>
</feature>
<evidence type="ECO:0000313" key="2">
    <source>
        <dbReference type="EnsemblMetazoa" id="XP_022658469"/>
    </source>
</evidence>
<proteinExistence type="predicted"/>
<name>A0A7M7JYS8_VARDE</name>
<dbReference type="InParanoid" id="A0A7M7JYS8"/>
<evidence type="ECO:0000313" key="3">
    <source>
        <dbReference type="Proteomes" id="UP000594260"/>
    </source>
</evidence>
<dbReference type="Proteomes" id="UP000594260">
    <property type="component" value="Unplaced"/>
</dbReference>
<dbReference type="AlphaFoldDB" id="A0A7M7JYS8"/>
<protein>
    <submittedName>
        <fullName evidence="2">Uncharacterized protein</fullName>
    </submittedName>
</protein>
<evidence type="ECO:0000256" key="1">
    <source>
        <dbReference type="SAM" id="MobiDB-lite"/>
    </source>
</evidence>
<dbReference type="RefSeq" id="XP_022658469.1">
    <property type="nucleotide sequence ID" value="XM_022802734.1"/>
</dbReference>
<dbReference type="GeneID" id="111249187"/>